<dbReference type="Proteomes" id="UP001186944">
    <property type="component" value="Unassembled WGS sequence"/>
</dbReference>
<evidence type="ECO:0000313" key="2">
    <source>
        <dbReference type="Proteomes" id="UP001186944"/>
    </source>
</evidence>
<sequence length="165" mass="18799">MCEEQTVCTEISTLPSIGQEENYFSWMSCSCPSGQICPSKPGKQTLRIADKKWYGMCQPVVDIPECAPGDLAEEMFIGGTGIQLNKYTEIHCLCPEHELSIGGERDLSKEAQSSTVWARTRKNDPRADTVYEFMCAGDWDYNKMKRGGRYRGRGRGSFRKFYFYK</sequence>
<gene>
    <name evidence="1" type="ORF">FSP39_020118</name>
</gene>
<comment type="caution">
    <text evidence="1">The sequence shown here is derived from an EMBL/GenBank/DDBJ whole genome shotgun (WGS) entry which is preliminary data.</text>
</comment>
<organism evidence="1 2">
    <name type="scientific">Pinctada imbricata</name>
    <name type="common">Atlantic pearl-oyster</name>
    <name type="synonym">Pinctada martensii</name>
    <dbReference type="NCBI Taxonomy" id="66713"/>
    <lineage>
        <taxon>Eukaryota</taxon>
        <taxon>Metazoa</taxon>
        <taxon>Spiralia</taxon>
        <taxon>Lophotrochozoa</taxon>
        <taxon>Mollusca</taxon>
        <taxon>Bivalvia</taxon>
        <taxon>Autobranchia</taxon>
        <taxon>Pteriomorphia</taxon>
        <taxon>Pterioida</taxon>
        <taxon>Pterioidea</taxon>
        <taxon>Pteriidae</taxon>
        <taxon>Pinctada</taxon>
    </lineage>
</organism>
<keyword evidence="2" id="KW-1185">Reference proteome</keyword>
<evidence type="ECO:0000313" key="1">
    <source>
        <dbReference type="EMBL" id="KAK3095864.1"/>
    </source>
</evidence>
<accession>A0AA89BZ32</accession>
<protein>
    <submittedName>
        <fullName evidence="1">Uncharacterized protein</fullName>
    </submittedName>
</protein>
<reference evidence="1" key="1">
    <citation type="submission" date="2019-08" db="EMBL/GenBank/DDBJ databases">
        <title>The improved chromosome-level genome for the pearl oyster Pinctada fucata martensii using PacBio sequencing and Hi-C.</title>
        <authorList>
            <person name="Zheng Z."/>
        </authorList>
    </citation>
    <scope>NUCLEOTIDE SEQUENCE</scope>
    <source>
        <strain evidence="1">ZZ-2019</strain>
        <tissue evidence="1">Adductor muscle</tissue>
    </source>
</reference>
<name>A0AA89BZ32_PINIB</name>
<dbReference type="AlphaFoldDB" id="A0AA89BZ32"/>
<proteinExistence type="predicted"/>
<dbReference type="EMBL" id="VSWD01000008">
    <property type="protein sequence ID" value="KAK3095864.1"/>
    <property type="molecule type" value="Genomic_DNA"/>
</dbReference>